<feature type="compositionally biased region" description="Acidic residues" evidence="1">
    <location>
        <begin position="187"/>
        <end position="203"/>
    </location>
</feature>
<evidence type="ECO:0000313" key="3">
    <source>
        <dbReference type="Proteomes" id="UP000018144"/>
    </source>
</evidence>
<dbReference type="OMA" id="CKSIIWR"/>
<keyword evidence="3" id="KW-1185">Reference proteome</keyword>
<dbReference type="InterPro" id="IPR001611">
    <property type="entry name" value="Leu-rich_rpt"/>
</dbReference>
<dbReference type="OrthoDB" id="9876299at2759"/>
<organism evidence="2 3">
    <name type="scientific">Pyronema omphalodes (strain CBS 100304)</name>
    <name type="common">Pyronema confluens</name>
    <dbReference type="NCBI Taxonomy" id="1076935"/>
    <lineage>
        <taxon>Eukaryota</taxon>
        <taxon>Fungi</taxon>
        <taxon>Dikarya</taxon>
        <taxon>Ascomycota</taxon>
        <taxon>Pezizomycotina</taxon>
        <taxon>Pezizomycetes</taxon>
        <taxon>Pezizales</taxon>
        <taxon>Pyronemataceae</taxon>
        <taxon>Pyronema</taxon>
    </lineage>
</organism>
<dbReference type="Pfam" id="PF13516">
    <property type="entry name" value="LRR_6"/>
    <property type="match status" value="2"/>
</dbReference>
<evidence type="ECO:0000313" key="2">
    <source>
        <dbReference type="EMBL" id="CCX14255.1"/>
    </source>
</evidence>
<dbReference type="Gene3D" id="3.80.10.10">
    <property type="entry name" value="Ribonuclease Inhibitor"/>
    <property type="match status" value="1"/>
</dbReference>
<dbReference type="InterPro" id="IPR032675">
    <property type="entry name" value="LRR_dom_sf"/>
</dbReference>
<gene>
    <name evidence="2" type="ORF">PCON_13848</name>
</gene>
<evidence type="ECO:0000256" key="1">
    <source>
        <dbReference type="SAM" id="MobiDB-lite"/>
    </source>
</evidence>
<dbReference type="SUPFAM" id="SSF52047">
    <property type="entry name" value="RNI-like"/>
    <property type="match status" value="1"/>
</dbReference>
<proteinExistence type="predicted"/>
<accession>U4L8M3</accession>
<dbReference type="AlphaFoldDB" id="U4L8M3"/>
<protein>
    <submittedName>
        <fullName evidence="2">Uncharacterized protein</fullName>
    </submittedName>
</protein>
<feature type="compositionally biased region" description="Low complexity" evidence="1">
    <location>
        <begin position="473"/>
        <end position="488"/>
    </location>
</feature>
<dbReference type="Proteomes" id="UP000018144">
    <property type="component" value="Unassembled WGS sequence"/>
</dbReference>
<dbReference type="STRING" id="1076935.U4L8M3"/>
<dbReference type="eggNOG" id="ENOG502S5T4">
    <property type="taxonomic scope" value="Eukaryota"/>
</dbReference>
<reference evidence="2 3" key="1">
    <citation type="journal article" date="2013" name="PLoS Genet.">
        <title>The genome and development-dependent transcriptomes of Pyronema confluens: a window into fungal evolution.</title>
        <authorList>
            <person name="Traeger S."/>
            <person name="Altegoer F."/>
            <person name="Freitag M."/>
            <person name="Gabaldon T."/>
            <person name="Kempken F."/>
            <person name="Kumar A."/>
            <person name="Marcet-Houben M."/>
            <person name="Poggeler S."/>
            <person name="Stajich J.E."/>
            <person name="Nowrousian M."/>
        </authorList>
    </citation>
    <scope>NUCLEOTIDE SEQUENCE [LARGE SCALE GENOMIC DNA]</scope>
    <source>
        <strain evidence="3">CBS 100304</strain>
        <tissue evidence="2">Vegetative mycelium</tissue>
    </source>
</reference>
<feature type="region of interest" description="Disordered" evidence="1">
    <location>
        <begin position="428"/>
        <end position="488"/>
    </location>
</feature>
<sequence>MVKFNKRCTSRKKIGEELGSVIKADILKLATSATKSTSDGSIGLQLQEKDLGDDGLRVVCEGLCEAYQSQPKVLGGLGALRLEEIHLVQCKISANGLKYLGKVIRLAGHHLKELHLKRNDISVVTEEDARSWQEFLEAFTEVSCLRILDLSENPIGNYGFEILWRVHTRAKPINLPRPRRERSVMSDDSDAECFDSEDDTEDDSDELIQSLYISSTHTSSFKSELDSTVQELSVLGGLRSVPYIILSQVEITDCMALCLSYILPTHPVPERIMKYHLMDESKNSTTAEALEKYYLTGCRGIVYHLPNEKSKDLQTRVIKSSEALRDGRTVTVIEPEPNITPRGPGVKHYEVRPKVTQPKGLSFELRNEVPTGSTRVLESARSKIEGELLKSNGPHCVKLWITALRVLCLARQILFDPNADPSEAILKGSGRRHFSAPPNAGSRTTVTTVHHGPSSPPDSPTRRGSPGTLVVPDSAYDSSSVKSDSTTSSHVLIGKLPERIWREIIRLEADPDGLLSTTQFSTLCDWAKVRYTLEKEREQAGQHLHAQIWRFLQGVDCLSYQSEDEE</sequence>
<dbReference type="EMBL" id="HF935944">
    <property type="protein sequence ID" value="CCX14255.1"/>
    <property type="molecule type" value="Genomic_DNA"/>
</dbReference>
<feature type="region of interest" description="Disordered" evidence="1">
    <location>
        <begin position="177"/>
        <end position="203"/>
    </location>
</feature>
<name>U4L8M3_PYROM</name>